<name>A0ABQ9WDQ6_SAGOE</name>
<protein>
    <submittedName>
        <fullName evidence="1">Uncharacterized protein</fullName>
    </submittedName>
</protein>
<dbReference type="EMBL" id="JASSZA010000001">
    <property type="protein sequence ID" value="KAK2119795.1"/>
    <property type="molecule type" value="Genomic_DNA"/>
</dbReference>
<feature type="non-terminal residue" evidence="1">
    <location>
        <position position="59"/>
    </location>
</feature>
<keyword evidence="2" id="KW-1185">Reference proteome</keyword>
<feature type="non-terminal residue" evidence="1">
    <location>
        <position position="1"/>
    </location>
</feature>
<organism evidence="1 2">
    <name type="scientific">Saguinus oedipus</name>
    <name type="common">Cotton-top tamarin</name>
    <name type="synonym">Oedipomidas oedipus</name>
    <dbReference type="NCBI Taxonomy" id="9490"/>
    <lineage>
        <taxon>Eukaryota</taxon>
        <taxon>Metazoa</taxon>
        <taxon>Chordata</taxon>
        <taxon>Craniata</taxon>
        <taxon>Vertebrata</taxon>
        <taxon>Euteleostomi</taxon>
        <taxon>Mammalia</taxon>
        <taxon>Eutheria</taxon>
        <taxon>Euarchontoglires</taxon>
        <taxon>Primates</taxon>
        <taxon>Haplorrhini</taxon>
        <taxon>Platyrrhini</taxon>
        <taxon>Cebidae</taxon>
        <taxon>Callitrichinae</taxon>
        <taxon>Saguinus</taxon>
    </lineage>
</organism>
<reference evidence="1 2" key="1">
    <citation type="submission" date="2023-05" db="EMBL/GenBank/DDBJ databases">
        <title>B98-5 Cell Line De Novo Hybrid Assembly: An Optical Mapping Approach.</title>
        <authorList>
            <person name="Kananen K."/>
            <person name="Auerbach J.A."/>
            <person name="Kautto E."/>
            <person name="Blachly J.S."/>
        </authorList>
    </citation>
    <scope>NUCLEOTIDE SEQUENCE [LARGE SCALE GENOMIC DNA]</scope>
    <source>
        <strain evidence="1">B95-8</strain>
        <tissue evidence="1">Cell line</tissue>
    </source>
</reference>
<dbReference type="Proteomes" id="UP001266305">
    <property type="component" value="Unassembled WGS sequence"/>
</dbReference>
<accession>A0ABQ9WDQ6</accession>
<evidence type="ECO:0000313" key="2">
    <source>
        <dbReference type="Proteomes" id="UP001266305"/>
    </source>
</evidence>
<comment type="caution">
    <text evidence="1">The sequence shown here is derived from an EMBL/GenBank/DDBJ whole genome shotgun (WGS) entry which is preliminary data.</text>
</comment>
<sequence length="59" mass="6975">PAVRLKCLEADSVYRGLWREQTEQETKGRLPRLLFSVNKYYTLVSVYSALNQLQQETKR</sequence>
<gene>
    <name evidence="1" type="ORF">P7K49_001181</name>
</gene>
<evidence type="ECO:0000313" key="1">
    <source>
        <dbReference type="EMBL" id="KAK2119795.1"/>
    </source>
</evidence>
<proteinExistence type="predicted"/>